<evidence type="ECO:0000256" key="3">
    <source>
        <dbReference type="ARBA" id="ARBA00022692"/>
    </source>
</evidence>
<dbReference type="EMBL" id="VHLG01000008">
    <property type="protein sequence ID" value="TPW29790.1"/>
    <property type="molecule type" value="Genomic_DNA"/>
</dbReference>
<feature type="transmembrane region" description="Helical" evidence="8">
    <location>
        <begin position="155"/>
        <end position="174"/>
    </location>
</feature>
<keyword evidence="2 7" id="KW-0813">Transport</keyword>
<dbReference type="InterPro" id="IPR034294">
    <property type="entry name" value="Aquaporin_transptr"/>
</dbReference>
<comment type="similarity">
    <text evidence="7">Belongs to the MIP/aquaporin (TC 1.A.8) family.</text>
</comment>
<reference evidence="9 10" key="1">
    <citation type="submission" date="2019-06" db="EMBL/GenBank/DDBJ databases">
        <authorList>
            <person name="Li M."/>
        </authorList>
    </citation>
    <scope>NUCLEOTIDE SEQUENCE [LARGE SCALE GENOMIC DNA]</scope>
    <source>
        <strain evidence="9 10">BGMRC2036</strain>
    </source>
</reference>
<dbReference type="GO" id="GO:0015250">
    <property type="term" value="F:water channel activity"/>
    <property type="evidence" value="ECO:0007669"/>
    <property type="project" value="TreeGrafter"/>
</dbReference>
<evidence type="ECO:0000256" key="6">
    <source>
        <dbReference type="ARBA" id="ARBA00023136"/>
    </source>
</evidence>
<feature type="transmembrane region" description="Helical" evidence="8">
    <location>
        <begin position="83"/>
        <end position="104"/>
    </location>
</feature>
<gene>
    <name evidence="9" type="ORF">FJU08_13395</name>
</gene>
<comment type="subcellular location">
    <subcellularLocation>
        <location evidence="1">Endomembrane system</location>
        <topology evidence="1">Multi-pass membrane protein</topology>
    </subcellularLocation>
</comment>
<dbReference type="GO" id="GO:0012505">
    <property type="term" value="C:endomembrane system"/>
    <property type="evidence" value="ECO:0007669"/>
    <property type="project" value="UniProtKB-SubCell"/>
</dbReference>
<proteinExistence type="inferred from homology"/>
<dbReference type="PANTHER" id="PTHR45665:SF9">
    <property type="entry name" value="AQUAPORIN-8"/>
    <property type="match status" value="1"/>
</dbReference>
<feature type="transmembrane region" description="Helical" evidence="8">
    <location>
        <begin position="194"/>
        <end position="218"/>
    </location>
</feature>
<evidence type="ECO:0000256" key="1">
    <source>
        <dbReference type="ARBA" id="ARBA00004127"/>
    </source>
</evidence>
<keyword evidence="10" id="KW-1185">Reference proteome</keyword>
<feature type="transmembrane region" description="Helical" evidence="8">
    <location>
        <begin position="12"/>
        <end position="29"/>
    </location>
</feature>
<dbReference type="RefSeq" id="WP_141149513.1">
    <property type="nucleotide sequence ID" value="NZ_VHLG01000008.1"/>
</dbReference>
<dbReference type="Pfam" id="PF00230">
    <property type="entry name" value="MIP"/>
    <property type="match status" value="1"/>
</dbReference>
<keyword evidence="6 8" id="KW-0472">Membrane</keyword>
<dbReference type="Gene3D" id="1.20.1080.10">
    <property type="entry name" value="Glycerol uptake facilitator protein"/>
    <property type="match status" value="2"/>
</dbReference>
<dbReference type="GO" id="GO:0005737">
    <property type="term" value="C:cytoplasm"/>
    <property type="evidence" value="ECO:0007669"/>
    <property type="project" value="UniProtKB-ARBA"/>
</dbReference>
<sequence length="221" mass="23183">MNERVSRAAAEFVGTAALLATVIGSGIMADTLSVGAAGTALFGNVIPTAAILYVLILALGPVSGAHFNPVVTSVFLKRGEIGVVDATIYVVMQCAGAVFGVWIAHAMFDLSLLQVSDHVRSGPGQWLGEWVATFGLMLTILCVRVSKPDSVAAAVALYIASACWFTASTSFANPAVTFARAFSDTYAGIRPQDVLPFILFQFLGGFAGHYCSAIFLAARKR</sequence>
<protein>
    <submittedName>
        <fullName evidence="9">Aquaporin family protein</fullName>
    </submittedName>
</protein>
<evidence type="ECO:0000313" key="10">
    <source>
        <dbReference type="Proteomes" id="UP000318801"/>
    </source>
</evidence>
<dbReference type="InterPro" id="IPR023271">
    <property type="entry name" value="Aquaporin-like"/>
</dbReference>
<evidence type="ECO:0000313" key="9">
    <source>
        <dbReference type="EMBL" id="TPW29790.1"/>
    </source>
</evidence>
<dbReference type="PRINTS" id="PR00783">
    <property type="entry name" value="MINTRINSICP"/>
</dbReference>
<keyword evidence="4" id="KW-0677">Repeat</keyword>
<dbReference type="InterPro" id="IPR000425">
    <property type="entry name" value="MIP"/>
</dbReference>
<dbReference type="GO" id="GO:0016020">
    <property type="term" value="C:membrane"/>
    <property type="evidence" value="ECO:0007669"/>
    <property type="project" value="InterPro"/>
</dbReference>
<keyword evidence="5 8" id="KW-1133">Transmembrane helix</keyword>
<keyword evidence="3 7" id="KW-0812">Transmembrane</keyword>
<dbReference type="AlphaFoldDB" id="A0A506U7F3"/>
<evidence type="ECO:0000256" key="7">
    <source>
        <dbReference type="RuleBase" id="RU000477"/>
    </source>
</evidence>
<accession>A0A506U7F3</accession>
<dbReference type="SUPFAM" id="SSF81338">
    <property type="entry name" value="Aquaporin-like"/>
    <property type="match status" value="1"/>
</dbReference>
<dbReference type="PANTHER" id="PTHR45665">
    <property type="entry name" value="AQUAPORIN-8"/>
    <property type="match status" value="1"/>
</dbReference>
<feature type="transmembrane region" description="Helical" evidence="8">
    <location>
        <begin position="41"/>
        <end position="62"/>
    </location>
</feature>
<evidence type="ECO:0000256" key="4">
    <source>
        <dbReference type="ARBA" id="ARBA00022737"/>
    </source>
</evidence>
<dbReference type="Proteomes" id="UP000318801">
    <property type="component" value="Unassembled WGS sequence"/>
</dbReference>
<dbReference type="OrthoDB" id="9807293at2"/>
<comment type="caution">
    <text evidence="9">The sequence shown here is derived from an EMBL/GenBank/DDBJ whole genome shotgun (WGS) entry which is preliminary data.</text>
</comment>
<feature type="transmembrane region" description="Helical" evidence="8">
    <location>
        <begin position="124"/>
        <end position="143"/>
    </location>
</feature>
<dbReference type="GO" id="GO:0019755">
    <property type="term" value="P:one-carbon compound transport"/>
    <property type="evidence" value="ECO:0007669"/>
    <property type="project" value="UniProtKB-ARBA"/>
</dbReference>
<organism evidence="9 10">
    <name type="scientific">Martelella alba</name>
    <dbReference type="NCBI Taxonomy" id="2590451"/>
    <lineage>
        <taxon>Bacteria</taxon>
        <taxon>Pseudomonadati</taxon>
        <taxon>Pseudomonadota</taxon>
        <taxon>Alphaproteobacteria</taxon>
        <taxon>Hyphomicrobiales</taxon>
        <taxon>Aurantimonadaceae</taxon>
        <taxon>Martelella</taxon>
    </lineage>
</organism>
<name>A0A506U7F3_9HYPH</name>
<evidence type="ECO:0000256" key="2">
    <source>
        <dbReference type="ARBA" id="ARBA00022448"/>
    </source>
</evidence>
<evidence type="ECO:0000256" key="5">
    <source>
        <dbReference type="ARBA" id="ARBA00022989"/>
    </source>
</evidence>
<evidence type="ECO:0000256" key="8">
    <source>
        <dbReference type="SAM" id="Phobius"/>
    </source>
</evidence>